<dbReference type="AlphaFoldDB" id="A0A2I2FUH0"/>
<sequence length="110" mass="11669">MHFLSTLMTVLGLSAIVLAAPAPAEANTQDPGWHGCGNGSACHADADCRSRPECIQMAGGPSHIDRIHCGQANHPVACWTELCPLTTSHNLFKITIISIYNAHTLLEPGL</sequence>
<dbReference type="Proteomes" id="UP000234275">
    <property type="component" value="Unassembled WGS sequence"/>
</dbReference>
<feature type="signal peptide" evidence="1">
    <location>
        <begin position="1"/>
        <end position="19"/>
    </location>
</feature>
<evidence type="ECO:0000313" key="2">
    <source>
        <dbReference type="EMBL" id="PLB44295.1"/>
    </source>
</evidence>
<accession>A0A2I2FUH0</accession>
<evidence type="ECO:0000256" key="1">
    <source>
        <dbReference type="SAM" id="SignalP"/>
    </source>
</evidence>
<reference evidence="2 3" key="1">
    <citation type="submission" date="2016-12" db="EMBL/GenBank/DDBJ databases">
        <title>The genomes of Aspergillus section Nigri reveals drivers in fungal speciation.</title>
        <authorList>
            <consortium name="DOE Joint Genome Institute"/>
            <person name="Vesth T.C."/>
            <person name="Nybo J."/>
            <person name="Theobald S."/>
            <person name="Brandl J."/>
            <person name="Frisvad J.C."/>
            <person name="Nielsen K.F."/>
            <person name="Lyhne E.K."/>
            <person name="Kogle M.E."/>
            <person name="Kuo A."/>
            <person name="Riley R."/>
            <person name="Clum A."/>
            <person name="Nolan M."/>
            <person name="Lipzen A."/>
            <person name="Salamov A."/>
            <person name="Henrissat B."/>
            <person name="Wiebenga A."/>
            <person name="De Vries R.P."/>
            <person name="Grigoriev I.V."/>
            <person name="Mortensen U.H."/>
            <person name="Andersen M.R."/>
            <person name="Baker S.E."/>
        </authorList>
    </citation>
    <scope>NUCLEOTIDE SEQUENCE [LARGE SCALE GENOMIC DNA]</scope>
    <source>
        <strain evidence="2 3">IBT 23096</strain>
    </source>
</reference>
<protein>
    <submittedName>
        <fullName evidence="2">Uncharacterized protein</fullName>
    </submittedName>
</protein>
<dbReference type="VEuPathDB" id="FungiDB:P170DRAFT_468009"/>
<organism evidence="2 3">
    <name type="scientific">Aspergillus steynii IBT 23096</name>
    <dbReference type="NCBI Taxonomy" id="1392250"/>
    <lineage>
        <taxon>Eukaryota</taxon>
        <taxon>Fungi</taxon>
        <taxon>Dikarya</taxon>
        <taxon>Ascomycota</taxon>
        <taxon>Pezizomycotina</taxon>
        <taxon>Eurotiomycetes</taxon>
        <taxon>Eurotiomycetidae</taxon>
        <taxon>Eurotiales</taxon>
        <taxon>Aspergillaceae</taxon>
        <taxon>Aspergillus</taxon>
        <taxon>Aspergillus subgen. Circumdati</taxon>
    </lineage>
</organism>
<name>A0A2I2FUH0_9EURO</name>
<keyword evidence="1" id="KW-0732">Signal</keyword>
<comment type="caution">
    <text evidence="2">The sequence shown here is derived from an EMBL/GenBank/DDBJ whole genome shotgun (WGS) entry which is preliminary data.</text>
</comment>
<evidence type="ECO:0000313" key="3">
    <source>
        <dbReference type="Proteomes" id="UP000234275"/>
    </source>
</evidence>
<keyword evidence="3" id="KW-1185">Reference proteome</keyword>
<dbReference type="EMBL" id="MSFO01000009">
    <property type="protein sequence ID" value="PLB44295.1"/>
    <property type="molecule type" value="Genomic_DNA"/>
</dbReference>
<proteinExistence type="predicted"/>
<feature type="chain" id="PRO_5014125570" evidence="1">
    <location>
        <begin position="20"/>
        <end position="110"/>
    </location>
</feature>
<dbReference type="RefSeq" id="XP_024699597.1">
    <property type="nucleotide sequence ID" value="XM_024852519.1"/>
</dbReference>
<dbReference type="OrthoDB" id="4505290at2759"/>
<gene>
    <name evidence="2" type="ORF">P170DRAFT_468009</name>
</gene>
<dbReference type="GeneID" id="36560217"/>